<reference evidence="2" key="1">
    <citation type="journal article" date="2014" name="Nat. Commun.">
        <title>The emerging biofuel crop Camelina sativa retains a highly undifferentiated hexaploid genome structure.</title>
        <authorList>
            <person name="Kagale S."/>
            <person name="Koh C."/>
            <person name="Nixon J."/>
            <person name="Bollina V."/>
            <person name="Clarke W.E."/>
            <person name="Tuteja R."/>
            <person name="Spillane C."/>
            <person name="Robinson S.J."/>
            <person name="Links M.G."/>
            <person name="Clarke C."/>
            <person name="Higgins E.E."/>
            <person name="Huebert T."/>
            <person name="Sharpe A.G."/>
            <person name="Parkin I.A."/>
        </authorList>
    </citation>
    <scope>NUCLEOTIDE SEQUENCE [LARGE SCALE GENOMIC DNA]</scope>
    <source>
        <strain evidence="2">cv. DH55</strain>
    </source>
</reference>
<feature type="compositionally biased region" description="Basic and acidic residues" evidence="1">
    <location>
        <begin position="107"/>
        <end position="123"/>
    </location>
</feature>
<feature type="region of interest" description="Disordered" evidence="1">
    <location>
        <begin position="80"/>
        <end position="124"/>
    </location>
</feature>
<dbReference type="RefSeq" id="XP_019097095.1">
    <property type="nucleotide sequence ID" value="XM_019241550.1"/>
</dbReference>
<protein>
    <submittedName>
        <fullName evidence="3">Protein high chlorophyll fluorescent 107-like</fullName>
    </submittedName>
</protein>
<dbReference type="InterPro" id="IPR044624">
    <property type="entry name" value="Mbb1-like"/>
</dbReference>
<accession>A0ABM1RDK7</accession>
<evidence type="ECO:0000313" key="2">
    <source>
        <dbReference type="Proteomes" id="UP000694864"/>
    </source>
</evidence>
<organism evidence="2 3">
    <name type="scientific">Camelina sativa</name>
    <name type="common">False flax</name>
    <name type="synonym">Myagrum sativum</name>
    <dbReference type="NCBI Taxonomy" id="90675"/>
    <lineage>
        <taxon>Eukaryota</taxon>
        <taxon>Viridiplantae</taxon>
        <taxon>Streptophyta</taxon>
        <taxon>Embryophyta</taxon>
        <taxon>Tracheophyta</taxon>
        <taxon>Spermatophyta</taxon>
        <taxon>Magnoliopsida</taxon>
        <taxon>eudicotyledons</taxon>
        <taxon>Gunneridae</taxon>
        <taxon>Pentapetalae</taxon>
        <taxon>rosids</taxon>
        <taxon>malvids</taxon>
        <taxon>Brassicales</taxon>
        <taxon>Brassicaceae</taxon>
        <taxon>Camelineae</taxon>
        <taxon>Camelina</taxon>
    </lineage>
</organism>
<dbReference type="PANTHER" id="PTHR44917:SF1">
    <property type="entry name" value="PROTEIN HIGH CHLOROPHYLL FLUORESCENT 107"/>
    <property type="match status" value="1"/>
</dbReference>
<proteinExistence type="predicted"/>
<name>A0ABM1RDK7_CAMSA</name>
<dbReference type="PANTHER" id="PTHR44917">
    <property type="entry name" value="PROTEIN HIGH CHLOROPHYLL FLUORESCENT 107"/>
    <property type="match status" value="1"/>
</dbReference>
<dbReference type="GeneID" id="109124867"/>
<evidence type="ECO:0000256" key="1">
    <source>
        <dbReference type="SAM" id="MobiDB-lite"/>
    </source>
</evidence>
<evidence type="ECO:0000313" key="3">
    <source>
        <dbReference type="RefSeq" id="XP_019097095.1"/>
    </source>
</evidence>
<reference evidence="3" key="2">
    <citation type="submission" date="2025-08" db="UniProtKB">
        <authorList>
            <consortium name="RefSeq"/>
        </authorList>
    </citation>
    <scope>IDENTIFICATION</scope>
    <source>
        <tissue evidence="3">Leaf</tissue>
    </source>
</reference>
<dbReference type="Proteomes" id="UP000694864">
    <property type="component" value="Chromosome 19"/>
</dbReference>
<gene>
    <name evidence="3" type="primary">LOC109124867</name>
</gene>
<sequence>MHFFFVPTSSSSSPSQANTSSFSLLFLAPSQIPENLCKLPAKIHIGTHGISGQSFLTHPPYSSKNTSLCAVVDRSSSGVSSQQKEFANGEGEGDESNTEGVLVVRRPLLENSDKESSEEEGKKYPARIDAGLSNIAKKMPMFEPERSESSSSSSAAAAARAQEKPLAVNLDLSLYRAKVLARNFRYKDAEKILEKLTGRRMGDHTWR</sequence>
<keyword evidence="2" id="KW-1185">Reference proteome</keyword>